<proteinExistence type="predicted"/>
<gene>
    <name evidence="1" type="ORF">GCM10014715_18180</name>
</gene>
<reference evidence="1" key="2">
    <citation type="submission" date="2020-09" db="EMBL/GenBank/DDBJ databases">
        <authorList>
            <person name="Sun Q."/>
            <person name="Ohkuma M."/>
        </authorList>
    </citation>
    <scope>NUCLEOTIDE SEQUENCE</scope>
    <source>
        <strain evidence="1">JCM 3302</strain>
    </source>
</reference>
<evidence type="ECO:0000313" key="2">
    <source>
        <dbReference type="Proteomes" id="UP000641386"/>
    </source>
</evidence>
<protein>
    <submittedName>
        <fullName evidence="1">Uncharacterized protein</fullName>
    </submittedName>
</protein>
<dbReference type="EMBL" id="BNBC01000006">
    <property type="protein sequence ID" value="GHE65019.1"/>
    <property type="molecule type" value="Genomic_DNA"/>
</dbReference>
<keyword evidence="2" id="KW-1185">Reference proteome</keyword>
<name>A0A919DQ79_9ACTN</name>
<evidence type="ECO:0000313" key="1">
    <source>
        <dbReference type="EMBL" id="GHE65019.1"/>
    </source>
</evidence>
<reference evidence="1" key="1">
    <citation type="journal article" date="2014" name="Int. J. Syst. Evol. Microbiol.">
        <title>Complete genome sequence of Corynebacterium casei LMG S-19264T (=DSM 44701T), isolated from a smear-ripened cheese.</title>
        <authorList>
            <consortium name="US DOE Joint Genome Institute (JGI-PGF)"/>
            <person name="Walter F."/>
            <person name="Albersmeier A."/>
            <person name="Kalinowski J."/>
            <person name="Ruckert C."/>
        </authorList>
    </citation>
    <scope>NUCLEOTIDE SEQUENCE</scope>
    <source>
        <strain evidence="1">JCM 3302</strain>
    </source>
</reference>
<sequence>MQGGGGGDRFQAAQVVDGGVQQAEVDQARRTARVLGRHPSLAQGAFVQRRARRAQEVRGVLMVASRVCAGGVRRVRPVRRLRLPAVQCSSCFRIPDWAMR</sequence>
<organism evidence="1 2">
    <name type="scientific">Streptomyces spiralis</name>
    <dbReference type="NCBI Taxonomy" id="66376"/>
    <lineage>
        <taxon>Bacteria</taxon>
        <taxon>Bacillati</taxon>
        <taxon>Actinomycetota</taxon>
        <taxon>Actinomycetes</taxon>
        <taxon>Kitasatosporales</taxon>
        <taxon>Streptomycetaceae</taxon>
        <taxon>Streptomyces</taxon>
    </lineage>
</organism>
<dbReference type="AlphaFoldDB" id="A0A919DQ79"/>
<dbReference type="Proteomes" id="UP000641386">
    <property type="component" value="Unassembled WGS sequence"/>
</dbReference>
<accession>A0A919DQ79</accession>
<comment type="caution">
    <text evidence="1">The sequence shown here is derived from an EMBL/GenBank/DDBJ whole genome shotgun (WGS) entry which is preliminary data.</text>
</comment>